<dbReference type="EMBL" id="JAEVFJ010000021">
    <property type="protein sequence ID" value="KAH8096941.1"/>
    <property type="molecule type" value="Genomic_DNA"/>
</dbReference>
<keyword evidence="3" id="KW-1185">Reference proteome</keyword>
<evidence type="ECO:0000313" key="3">
    <source>
        <dbReference type="Proteomes" id="UP000813824"/>
    </source>
</evidence>
<dbReference type="Proteomes" id="UP000813824">
    <property type="component" value="Unassembled WGS sequence"/>
</dbReference>
<organism evidence="2 3">
    <name type="scientific">Cristinia sonorae</name>
    <dbReference type="NCBI Taxonomy" id="1940300"/>
    <lineage>
        <taxon>Eukaryota</taxon>
        <taxon>Fungi</taxon>
        <taxon>Dikarya</taxon>
        <taxon>Basidiomycota</taxon>
        <taxon>Agaricomycotina</taxon>
        <taxon>Agaricomycetes</taxon>
        <taxon>Agaricomycetidae</taxon>
        <taxon>Agaricales</taxon>
        <taxon>Pleurotineae</taxon>
        <taxon>Stephanosporaceae</taxon>
        <taxon>Cristinia</taxon>
    </lineage>
</organism>
<accession>A0A8K0XP24</accession>
<evidence type="ECO:0000256" key="1">
    <source>
        <dbReference type="SAM" id="MobiDB-lite"/>
    </source>
</evidence>
<evidence type="ECO:0000313" key="2">
    <source>
        <dbReference type="EMBL" id="KAH8096941.1"/>
    </source>
</evidence>
<sequence length="203" mass="22238">MTLRSISPHDLRLAAAICISSIVSPPMFNRSSVHGANTAGSTLTALGLENQSESQRRARRRPPLYGGAPPLEVRQEEMPDPLEVGECSIEPWMDAHQADMPVNASAVGRLRSKRVQKSRQDLARRVEVDDDGIVEGHASPREPCAAFLRQPKSRLANSEILVVASNFCLLDANFNLRPKQADPESGLLTEDSSSFLAEDIQQE</sequence>
<dbReference type="AlphaFoldDB" id="A0A8K0XP24"/>
<name>A0A8K0XP24_9AGAR</name>
<proteinExistence type="predicted"/>
<reference evidence="2" key="1">
    <citation type="journal article" date="2021" name="New Phytol.">
        <title>Evolutionary innovations through gain and loss of genes in the ectomycorrhizal Boletales.</title>
        <authorList>
            <person name="Wu G."/>
            <person name="Miyauchi S."/>
            <person name="Morin E."/>
            <person name="Kuo A."/>
            <person name="Drula E."/>
            <person name="Varga T."/>
            <person name="Kohler A."/>
            <person name="Feng B."/>
            <person name="Cao Y."/>
            <person name="Lipzen A."/>
            <person name="Daum C."/>
            <person name="Hundley H."/>
            <person name="Pangilinan J."/>
            <person name="Johnson J."/>
            <person name="Barry K."/>
            <person name="LaButti K."/>
            <person name="Ng V."/>
            <person name="Ahrendt S."/>
            <person name="Min B."/>
            <person name="Choi I.G."/>
            <person name="Park H."/>
            <person name="Plett J.M."/>
            <person name="Magnuson J."/>
            <person name="Spatafora J.W."/>
            <person name="Nagy L.G."/>
            <person name="Henrissat B."/>
            <person name="Grigoriev I.V."/>
            <person name="Yang Z.L."/>
            <person name="Xu J."/>
            <person name="Martin F.M."/>
        </authorList>
    </citation>
    <scope>NUCLEOTIDE SEQUENCE</scope>
    <source>
        <strain evidence="2">KKN 215</strain>
    </source>
</reference>
<gene>
    <name evidence="2" type="ORF">BXZ70DRAFT_1078465</name>
</gene>
<feature type="region of interest" description="Disordered" evidence="1">
    <location>
        <begin position="178"/>
        <end position="203"/>
    </location>
</feature>
<comment type="caution">
    <text evidence="2">The sequence shown here is derived from an EMBL/GenBank/DDBJ whole genome shotgun (WGS) entry which is preliminary data.</text>
</comment>
<feature type="region of interest" description="Disordered" evidence="1">
    <location>
        <begin position="50"/>
        <end position="73"/>
    </location>
</feature>
<protein>
    <submittedName>
        <fullName evidence="2">Uncharacterized protein</fullName>
    </submittedName>
</protein>